<evidence type="ECO:0000256" key="3">
    <source>
        <dbReference type="ARBA" id="ARBA00022676"/>
    </source>
</evidence>
<evidence type="ECO:0000259" key="5">
    <source>
        <dbReference type="Pfam" id="PF00535"/>
    </source>
</evidence>
<evidence type="ECO:0000256" key="1">
    <source>
        <dbReference type="ARBA" id="ARBA00004776"/>
    </source>
</evidence>
<dbReference type="EMBL" id="MPVP01000417">
    <property type="protein sequence ID" value="OMD07159.1"/>
    <property type="molecule type" value="Genomic_DNA"/>
</dbReference>
<keyword evidence="4" id="KW-0808">Transferase</keyword>
<dbReference type="RefSeq" id="WP_076220599.1">
    <property type="nucleotide sequence ID" value="NZ_MPTJ01000011.1"/>
</dbReference>
<organism evidence="6 7">
    <name type="scientific">Paenibacillus odorifer</name>
    <dbReference type="NCBI Taxonomy" id="189426"/>
    <lineage>
        <taxon>Bacteria</taxon>
        <taxon>Bacillati</taxon>
        <taxon>Bacillota</taxon>
        <taxon>Bacilli</taxon>
        <taxon>Bacillales</taxon>
        <taxon>Paenibacillaceae</taxon>
        <taxon>Paenibacillus</taxon>
    </lineage>
</organism>
<evidence type="ECO:0000313" key="6">
    <source>
        <dbReference type="EMBL" id="OMD07159.1"/>
    </source>
</evidence>
<dbReference type="Gene3D" id="3.90.550.10">
    <property type="entry name" value="Spore Coat Polysaccharide Biosynthesis Protein SpsA, Chain A"/>
    <property type="match status" value="1"/>
</dbReference>
<evidence type="ECO:0000256" key="2">
    <source>
        <dbReference type="ARBA" id="ARBA00006739"/>
    </source>
</evidence>
<protein>
    <recommendedName>
        <fullName evidence="5">Glycosyltransferase 2-like domain-containing protein</fullName>
    </recommendedName>
</protein>
<evidence type="ECO:0000313" key="7">
    <source>
        <dbReference type="Proteomes" id="UP000187158"/>
    </source>
</evidence>
<dbReference type="Proteomes" id="UP000187158">
    <property type="component" value="Unassembled WGS sequence"/>
</dbReference>
<accession>A0ABX3GGX3</accession>
<proteinExistence type="inferred from homology"/>
<dbReference type="SUPFAM" id="SSF53448">
    <property type="entry name" value="Nucleotide-diphospho-sugar transferases"/>
    <property type="match status" value="1"/>
</dbReference>
<reference evidence="6 7" key="1">
    <citation type="submission" date="2016-11" db="EMBL/GenBank/DDBJ databases">
        <title>Paenibacillus species isolates.</title>
        <authorList>
            <person name="Beno S.M."/>
        </authorList>
    </citation>
    <scope>NUCLEOTIDE SEQUENCE [LARGE SCALE GENOMIC DNA]</scope>
    <source>
        <strain evidence="6 7">FSL H7-0433</strain>
    </source>
</reference>
<comment type="pathway">
    <text evidence="1">Cell wall biogenesis; cell wall polysaccharide biosynthesis.</text>
</comment>
<name>A0ABX3GGX3_9BACL</name>
<dbReference type="Pfam" id="PF00535">
    <property type="entry name" value="Glycos_transf_2"/>
    <property type="match status" value="1"/>
</dbReference>
<sequence length="336" mass="38812">MNKLVSIIIVNFNGAEYIVDCLESLINQTYENFEVIVLDNNSADNSVELIKKYPFVKLIESTENLGFAKGNNEAINHSKGEYIALLNNDARADSEWLEKLVNELERNTELGSCGCKIISHYDPDVMDSAGLLVNASGMSRGRGRNENVLKYNVSEPILIPSGCAAMYRRKALDEVGLFDEDFFCYCEDTDLGFRLQIAGWKCLYVGDAIVYHRYSASSGKYSLFKTYLVERNHYWFVMKNYPLYLVLLNPIYTIRLYLFQLYNMYKEKGATNELMNNSSKKELFLTLLKAHRDVWGKLFIMMKKRSDINKIKKVDNKQIKEWIKQYGISFSDLFKS</sequence>
<dbReference type="CDD" id="cd04186">
    <property type="entry name" value="GT_2_like_c"/>
    <property type="match status" value="1"/>
</dbReference>
<gene>
    <name evidence="6" type="ORF">BSO21_30470</name>
</gene>
<evidence type="ECO:0000256" key="4">
    <source>
        <dbReference type="ARBA" id="ARBA00022679"/>
    </source>
</evidence>
<feature type="domain" description="Glycosyltransferase 2-like" evidence="5">
    <location>
        <begin position="6"/>
        <end position="175"/>
    </location>
</feature>
<dbReference type="PANTHER" id="PTHR43179:SF12">
    <property type="entry name" value="GALACTOFURANOSYLTRANSFERASE GLFT2"/>
    <property type="match status" value="1"/>
</dbReference>
<dbReference type="InterPro" id="IPR001173">
    <property type="entry name" value="Glyco_trans_2-like"/>
</dbReference>
<comment type="caution">
    <text evidence="6">The sequence shown here is derived from an EMBL/GenBank/DDBJ whole genome shotgun (WGS) entry which is preliminary data.</text>
</comment>
<keyword evidence="3" id="KW-0328">Glycosyltransferase</keyword>
<keyword evidence="7" id="KW-1185">Reference proteome</keyword>
<dbReference type="InterPro" id="IPR029044">
    <property type="entry name" value="Nucleotide-diphossugar_trans"/>
</dbReference>
<dbReference type="PANTHER" id="PTHR43179">
    <property type="entry name" value="RHAMNOSYLTRANSFERASE WBBL"/>
    <property type="match status" value="1"/>
</dbReference>
<comment type="similarity">
    <text evidence="2">Belongs to the glycosyltransferase 2 family.</text>
</comment>